<evidence type="ECO:0000256" key="1">
    <source>
        <dbReference type="ARBA" id="ARBA00004308"/>
    </source>
</evidence>
<sequence length="726" mass="80451">MAQPGQDAKFFQRGKIEEFRAELQAAETKDKKFVKRKTALKKIVANITMGTDMSPLFTDVAQCLGTPLLEIKKMVYLFLVSYGRSKPDLIHLVIPNFLQDCNDRNPLIRALAIRTMSYIPIPVVTDALTDNLRHALKDRDPYVRKTAAICVAKLYTADPRRAEKEGFVELLRDLMLDSNATVVANAVAALSEIGDRQDGVTFRLNLATANKLLVAMPEASEWGQIYILDSLLRYVPEQNVDAEMMAERIVVQLQHGNSAVVLTTIKALLYLMNYIANRQLIDYICKKMGPPLVTLLSSGPEVQYVALRNILLIIQRRPQVLKNDVRVFFCKYNDPIYVKLAKLEIMYRLARAENAREVLAELQEYASEVDLDFVRKAVRSIGRLAIKVEAASDDCIQALLNLIETKVTYVVQEAVIVIKDIFRRYPGKYEGIIPKLCENLDSLDEPEAKASMIWIIGQFANIIDNADELLDVLCYSFLDETTEVQLALLTASVKLFIYKSQSEKAKELVHKVLKSATEDVDNPDLRDRGFMYWRMLAINPTVAGEIVLAEKPAITTDSDRMDRGALDQLLLHTGTLGSIYHKNPETFIRGAAGRALTDSPALNAHSRTVLMTLPRSQLPSQSVTVAGPGPKESHATATTAPLIASDAPPLPAKPSESDATSPSSPTSRNGQPGDGDDEDDIPPASTKSQSNDPYSNLDGAFGGYLADAPQPMTAGKRHGEEEDLLF</sequence>
<proteinExistence type="inferred from homology"/>
<evidence type="ECO:0000256" key="4">
    <source>
        <dbReference type="ARBA" id="ARBA00022927"/>
    </source>
</evidence>
<comment type="function">
    <text evidence="6">Adaptins are components of the adaptor complexes which link clathrin to receptors in coated vesicles. Clathrin-associated protein complexes are believed to interact with the cytoplasmic tails of membrane proteins, leading to their selection and concentration.</text>
</comment>
<comment type="subcellular location">
    <subcellularLocation>
        <location evidence="1">Endomembrane system</location>
    </subcellularLocation>
</comment>
<evidence type="ECO:0000256" key="5">
    <source>
        <dbReference type="ARBA" id="ARBA00023136"/>
    </source>
</evidence>
<gene>
    <name evidence="9" type="ORF">AAF712_001302</name>
</gene>
<dbReference type="SUPFAM" id="SSF48371">
    <property type="entry name" value="ARM repeat"/>
    <property type="match status" value="1"/>
</dbReference>
<reference evidence="9 10" key="1">
    <citation type="submission" date="2024-05" db="EMBL/GenBank/DDBJ databases">
        <title>A draft genome resource for the thread blight pathogen Marasmius tenuissimus strain MS-2.</title>
        <authorList>
            <person name="Yulfo-Soto G.E."/>
            <person name="Baruah I.K."/>
            <person name="Amoako-Attah I."/>
            <person name="Bukari Y."/>
            <person name="Meinhardt L.W."/>
            <person name="Bailey B.A."/>
            <person name="Cohen S.P."/>
        </authorList>
    </citation>
    <scope>NUCLEOTIDE SEQUENCE [LARGE SCALE GENOMIC DNA]</scope>
    <source>
        <strain evidence="9 10">MS-2</strain>
    </source>
</reference>
<comment type="similarity">
    <text evidence="2 6">Belongs to the adaptor complexes large subunit family.</text>
</comment>
<dbReference type="InterPro" id="IPR011989">
    <property type="entry name" value="ARM-like"/>
</dbReference>
<dbReference type="Pfam" id="PF01602">
    <property type="entry name" value="Adaptin_N"/>
    <property type="match status" value="1"/>
</dbReference>
<dbReference type="InterPro" id="IPR002553">
    <property type="entry name" value="Clathrin/coatomer_adapt-like_N"/>
</dbReference>
<dbReference type="EMBL" id="JBBXMP010000003">
    <property type="protein sequence ID" value="KAL0071445.1"/>
    <property type="molecule type" value="Genomic_DNA"/>
</dbReference>
<comment type="caution">
    <text evidence="9">The sequence shown here is derived from an EMBL/GenBank/DDBJ whole genome shotgun (WGS) entry which is preliminary data.</text>
</comment>
<evidence type="ECO:0000256" key="3">
    <source>
        <dbReference type="ARBA" id="ARBA00022448"/>
    </source>
</evidence>
<evidence type="ECO:0000256" key="7">
    <source>
        <dbReference type="SAM" id="MobiDB-lite"/>
    </source>
</evidence>
<evidence type="ECO:0000313" key="9">
    <source>
        <dbReference type="EMBL" id="KAL0071445.1"/>
    </source>
</evidence>
<accession>A0ABR3ABV0</accession>
<dbReference type="InterPro" id="IPR016024">
    <property type="entry name" value="ARM-type_fold"/>
</dbReference>
<evidence type="ECO:0000256" key="6">
    <source>
        <dbReference type="PIRNR" id="PIRNR002291"/>
    </source>
</evidence>
<dbReference type="InterPro" id="IPR026739">
    <property type="entry name" value="AP_beta"/>
</dbReference>
<dbReference type="PIRSF" id="PIRSF002291">
    <property type="entry name" value="AP_complex_beta"/>
    <property type="match status" value="1"/>
</dbReference>
<feature type="domain" description="Clathrin/coatomer adaptor adaptin-like N-terminal" evidence="8">
    <location>
        <begin position="21"/>
        <end position="536"/>
    </location>
</feature>
<keyword evidence="3 6" id="KW-0813">Transport</keyword>
<dbReference type="InterPro" id="IPR016342">
    <property type="entry name" value="AP_complex_bsu_1_2_4"/>
</dbReference>
<evidence type="ECO:0000259" key="8">
    <source>
        <dbReference type="Pfam" id="PF01602"/>
    </source>
</evidence>
<evidence type="ECO:0000313" key="10">
    <source>
        <dbReference type="Proteomes" id="UP001437256"/>
    </source>
</evidence>
<dbReference type="Proteomes" id="UP001437256">
    <property type="component" value="Unassembled WGS sequence"/>
</dbReference>
<feature type="region of interest" description="Disordered" evidence="7">
    <location>
        <begin position="644"/>
        <end position="726"/>
    </location>
</feature>
<feature type="compositionally biased region" description="Polar residues" evidence="7">
    <location>
        <begin position="685"/>
        <end position="694"/>
    </location>
</feature>
<keyword evidence="4 6" id="KW-0653">Protein transport</keyword>
<organism evidence="9 10">
    <name type="scientific">Marasmius tenuissimus</name>
    <dbReference type="NCBI Taxonomy" id="585030"/>
    <lineage>
        <taxon>Eukaryota</taxon>
        <taxon>Fungi</taxon>
        <taxon>Dikarya</taxon>
        <taxon>Basidiomycota</taxon>
        <taxon>Agaricomycotina</taxon>
        <taxon>Agaricomycetes</taxon>
        <taxon>Agaricomycetidae</taxon>
        <taxon>Agaricales</taxon>
        <taxon>Marasmiineae</taxon>
        <taxon>Marasmiaceae</taxon>
        <taxon>Marasmius</taxon>
    </lineage>
</organism>
<feature type="compositionally biased region" description="Polar residues" evidence="7">
    <location>
        <begin position="657"/>
        <end position="669"/>
    </location>
</feature>
<evidence type="ECO:0000256" key="2">
    <source>
        <dbReference type="ARBA" id="ARBA00006613"/>
    </source>
</evidence>
<name>A0ABR3ABV0_9AGAR</name>
<dbReference type="PANTHER" id="PTHR11134">
    <property type="entry name" value="ADAPTOR COMPLEX SUBUNIT BETA FAMILY MEMBER"/>
    <property type="match status" value="1"/>
</dbReference>
<keyword evidence="10" id="KW-1185">Reference proteome</keyword>
<dbReference type="Gene3D" id="1.25.10.10">
    <property type="entry name" value="Leucine-rich Repeat Variant"/>
    <property type="match status" value="1"/>
</dbReference>
<protein>
    <recommendedName>
        <fullName evidence="6">AP complex subunit beta</fullName>
    </recommendedName>
</protein>
<keyword evidence="5 6" id="KW-0472">Membrane</keyword>